<dbReference type="Proteomes" id="UP001172684">
    <property type="component" value="Unassembled WGS sequence"/>
</dbReference>
<reference evidence="2" key="1">
    <citation type="submission" date="2022-10" db="EMBL/GenBank/DDBJ databases">
        <title>Culturing micro-colonial fungi from biological soil crusts in the Mojave desert and describing Neophaeococcomyces mojavensis, and introducing the new genera and species Taxawa tesnikishii.</title>
        <authorList>
            <person name="Kurbessoian T."/>
            <person name="Stajich J.E."/>
        </authorList>
    </citation>
    <scope>NUCLEOTIDE SEQUENCE</scope>
    <source>
        <strain evidence="2">TK_1</strain>
    </source>
</reference>
<gene>
    <name evidence="2" type="ORF">H2201_006523</name>
</gene>
<sequence>MVYNVTAEETQPVVASHFNGTTEEIYARYCVSELCKGWPIYRDASEWQNYRSIFTKEGACVWTTWSGGVPIDEFIKVSKEGREKGDFIMHRECGTLVDLDLAQSRAVGKMKATITQRFTLDGCEVDVECDARFIFFCMREDDEWKARFKKVFCEKSKVIPVDGKNAPSFPQDVLAKYPEGYKYLAVAQHMAGHPILNDLPTLNNKGVYQMYEAMGAWLRGEEIDLFWEKSYEYAKQKYLAIEIRGFSQILRLIIEILCHCRNLW</sequence>
<dbReference type="InterPro" id="IPR037401">
    <property type="entry name" value="SnoaL-like"/>
</dbReference>
<evidence type="ECO:0000259" key="1">
    <source>
        <dbReference type="Pfam" id="PF13577"/>
    </source>
</evidence>
<dbReference type="SUPFAM" id="SSF54427">
    <property type="entry name" value="NTF2-like"/>
    <property type="match status" value="1"/>
</dbReference>
<protein>
    <recommendedName>
        <fullName evidence="1">SnoaL-like domain-containing protein</fullName>
    </recommendedName>
</protein>
<feature type="domain" description="SnoaL-like" evidence="1">
    <location>
        <begin position="24"/>
        <end position="147"/>
    </location>
</feature>
<comment type="caution">
    <text evidence="2">The sequence shown here is derived from an EMBL/GenBank/DDBJ whole genome shotgun (WGS) entry which is preliminary data.</text>
</comment>
<keyword evidence="3" id="KW-1185">Reference proteome</keyword>
<accession>A0ABQ9NPZ6</accession>
<proteinExistence type="predicted"/>
<organism evidence="2 3">
    <name type="scientific">Coniosporium apollinis</name>
    <dbReference type="NCBI Taxonomy" id="61459"/>
    <lineage>
        <taxon>Eukaryota</taxon>
        <taxon>Fungi</taxon>
        <taxon>Dikarya</taxon>
        <taxon>Ascomycota</taxon>
        <taxon>Pezizomycotina</taxon>
        <taxon>Dothideomycetes</taxon>
        <taxon>Dothideomycetes incertae sedis</taxon>
        <taxon>Coniosporium</taxon>
    </lineage>
</organism>
<name>A0ABQ9NPZ6_9PEZI</name>
<evidence type="ECO:0000313" key="3">
    <source>
        <dbReference type="Proteomes" id="UP001172684"/>
    </source>
</evidence>
<dbReference type="Pfam" id="PF13577">
    <property type="entry name" value="SnoaL_4"/>
    <property type="match status" value="1"/>
</dbReference>
<evidence type="ECO:0000313" key="2">
    <source>
        <dbReference type="EMBL" id="KAJ9661331.1"/>
    </source>
</evidence>
<dbReference type="InterPro" id="IPR032710">
    <property type="entry name" value="NTF2-like_dom_sf"/>
</dbReference>
<dbReference type="EMBL" id="JAPDRL010000058">
    <property type="protein sequence ID" value="KAJ9661331.1"/>
    <property type="molecule type" value="Genomic_DNA"/>
</dbReference>